<reference evidence="2 3" key="1">
    <citation type="submission" date="2018-03" db="EMBL/GenBank/DDBJ databases">
        <title>Genomic Encyclopedia of Archaeal and Bacterial Type Strains, Phase II (KMG-II): from individual species to whole genera.</title>
        <authorList>
            <person name="Goeker M."/>
        </authorList>
    </citation>
    <scope>NUCLEOTIDE SEQUENCE [LARGE SCALE GENOMIC DNA]</scope>
    <source>
        <strain evidence="2 3">DSM 28229</strain>
    </source>
</reference>
<gene>
    <name evidence="2" type="ORF">BC781_1391</name>
</gene>
<comment type="caution">
    <text evidence="2">The sequence shown here is derived from an EMBL/GenBank/DDBJ whole genome shotgun (WGS) entry which is preliminary data.</text>
</comment>
<sequence>MITFEGFDDRTFYLTFQTEEDCLQYLSSMKWAENYKCRKCGHGKFMKGKKSHSRRCQKCKYDESATAHTLFHQLKFSLMIAFEMVFRLSCDKKGISTLGLSEKLSLSYQSCLNFRRKVQYAMRSSQRYPLKNYLEVDEFAVGGYDSESQGRAKGDKKLVNVALEITPDGGFGRAYAVKIEDYSSTELEKIFKQHIDPENTQIRTDKWTGYIPLTKKYNIEQEYSENGQNFRQLHLHIMNIKNWIRGTHHHVSKEYIERYLDEFHFRFNRRTYRKSIFKKIIERLVFSTKVTQSQLRVWAT</sequence>
<dbReference type="NCBIfam" id="NF033547">
    <property type="entry name" value="transpos_IS1595"/>
    <property type="match status" value="1"/>
</dbReference>
<dbReference type="AlphaFoldDB" id="A0A315YK55"/>
<dbReference type="InterPro" id="IPR024445">
    <property type="entry name" value="Tnp_ISXO2-like"/>
</dbReference>
<feature type="domain" description="ISXO2-like transposase" evidence="1">
    <location>
        <begin position="129"/>
        <end position="268"/>
    </location>
</feature>
<dbReference type="OrthoDB" id="9783459at2"/>
<dbReference type="Pfam" id="PF12760">
    <property type="entry name" value="Zn_ribbon_IS1595"/>
    <property type="match status" value="1"/>
</dbReference>
<name>A0A315YK55_SEDFL</name>
<evidence type="ECO:0000313" key="2">
    <source>
        <dbReference type="EMBL" id="PWJ28123.1"/>
    </source>
</evidence>
<keyword evidence="3" id="KW-1185">Reference proteome</keyword>
<dbReference type="RefSeq" id="WP_109623378.1">
    <property type="nucleotide sequence ID" value="NZ_QGDO01000039.1"/>
</dbReference>
<dbReference type="Pfam" id="PF12762">
    <property type="entry name" value="DDE_Tnp_IS1595"/>
    <property type="match status" value="1"/>
</dbReference>
<dbReference type="SMART" id="SM01126">
    <property type="entry name" value="DDE_Tnp_IS1595"/>
    <property type="match status" value="1"/>
</dbReference>
<dbReference type="InterPro" id="IPR024442">
    <property type="entry name" value="Transposase_Zn_ribbon"/>
</dbReference>
<evidence type="ECO:0000313" key="3">
    <source>
        <dbReference type="Proteomes" id="UP000245535"/>
    </source>
</evidence>
<dbReference type="EMBL" id="QGDO01000039">
    <property type="protein sequence ID" value="PWJ28123.1"/>
    <property type="molecule type" value="Genomic_DNA"/>
</dbReference>
<accession>A0A315YK55</accession>
<organism evidence="2 3">
    <name type="scientific">Sediminitomix flava</name>
    <dbReference type="NCBI Taxonomy" id="379075"/>
    <lineage>
        <taxon>Bacteria</taxon>
        <taxon>Pseudomonadati</taxon>
        <taxon>Bacteroidota</taxon>
        <taxon>Cytophagia</taxon>
        <taxon>Cytophagales</taxon>
        <taxon>Flammeovirgaceae</taxon>
        <taxon>Sediminitomix</taxon>
    </lineage>
</organism>
<proteinExistence type="predicted"/>
<protein>
    <submittedName>
        <fullName evidence="2">Transposase-like zinc ribbon protein</fullName>
    </submittedName>
</protein>
<evidence type="ECO:0000259" key="1">
    <source>
        <dbReference type="SMART" id="SM01126"/>
    </source>
</evidence>
<dbReference type="Proteomes" id="UP000245535">
    <property type="component" value="Unassembled WGS sequence"/>
</dbReference>